<dbReference type="EMBL" id="MGDX01000014">
    <property type="protein sequence ID" value="OGL71380.1"/>
    <property type="molecule type" value="Genomic_DNA"/>
</dbReference>
<organism evidence="2 3">
    <name type="scientific">Candidatus Uhrbacteria bacterium RIFCSPHIGHO2_02_FULL_53_13</name>
    <dbReference type="NCBI Taxonomy" id="1802389"/>
    <lineage>
        <taxon>Bacteria</taxon>
        <taxon>Candidatus Uhriibacteriota</taxon>
    </lineage>
</organism>
<proteinExistence type="predicted"/>
<dbReference type="Gene3D" id="3.90.70.10">
    <property type="entry name" value="Cysteine proteinases"/>
    <property type="match status" value="1"/>
</dbReference>
<comment type="caution">
    <text evidence="2">The sequence shown here is derived from an EMBL/GenBank/DDBJ whole genome shotgun (WGS) entry which is preliminary data.</text>
</comment>
<dbReference type="Pfam" id="PF13529">
    <property type="entry name" value="Peptidase_C39_2"/>
    <property type="match status" value="1"/>
</dbReference>
<dbReference type="Proteomes" id="UP000177097">
    <property type="component" value="Unassembled WGS sequence"/>
</dbReference>
<accession>A0A1F7TZD0</accession>
<feature type="domain" description="Peptidase C39-like" evidence="1">
    <location>
        <begin position="119"/>
        <end position="266"/>
    </location>
</feature>
<name>A0A1F7TZD0_9BACT</name>
<evidence type="ECO:0000313" key="2">
    <source>
        <dbReference type="EMBL" id="OGL71380.1"/>
    </source>
</evidence>
<dbReference type="InterPro" id="IPR039564">
    <property type="entry name" value="Peptidase_C39-like"/>
</dbReference>
<protein>
    <recommendedName>
        <fullName evidence="1">Peptidase C39-like domain-containing protein</fullName>
    </recommendedName>
</protein>
<dbReference type="STRING" id="1802389.A3C17_04430"/>
<evidence type="ECO:0000259" key="1">
    <source>
        <dbReference type="Pfam" id="PF13529"/>
    </source>
</evidence>
<sequence>MTNKSTRKIIGIVVGAILILAAVLAYAKYGERWQQTRWQSALPEAQTYEQVIEPETVAEEAIAFVLPLERETEMDIASDPSVVITSEPSPVITSDPSSVIASDSEAILASNTPRDRVNLAVPFTSQAPHANWSLPYQEACEEASVLMAVDFFDDALVDLSTADAADAAILDLVAFQTERLGKYEDTTAAQTAQFASQKFEHIGFSLLEQPSVEDLQSELSKGNLVIVPAYGRVLGNPNFTGDGPLYHMLVMRGFDAQRGIFITNDPGTRNGRAYVYREEVLMNAMGDWNDGDPQNGEKVVIVVSSRIR</sequence>
<reference evidence="2 3" key="1">
    <citation type="journal article" date="2016" name="Nat. Commun.">
        <title>Thousands of microbial genomes shed light on interconnected biogeochemical processes in an aquifer system.</title>
        <authorList>
            <person name="Anantharaman K."/>
            <person name="Brown C.T."/>
            <person name="Hug L.A."/>
            <person name="Sharon I."/>
            <person name="Castelle C.J."/>
            <person name="Probst A.J."/>
            <person name="Thomas B.C."/>
            <person name="Singh A."/>
            <person name="Wilkins M.J."/>
            <person name="Karaoz U."/>
            <person name="Brodie E.L."/>
            <person name="Williams K.H."/>
            <person name="Hubbard S.S."/>
            <person name="Banfield J.F."/>
        </authorList>
    </citation>
    <scope>NUCLEOTIDE SEQUENCE [LARGE SCALE GENOMIC DNA]</scope>
</reference>
<dbReference type="AlphaFoldDB" id="A0A1F7TZD0"/>
<gene>
    <name evidence="2" type="ORF">A3C17_04430</name>
</gene>
<evidence type="ECO:0000313" key="3">
    <source>
        <dbReference type="Proteomes" id="UP000177097"/>
    </source>
</evidence>